<sequence length="194" mass="21993">MGLYDRQETLDLKTDKTICIVGCGGIGYWVAKLAAMSGIEEIYLFDPDTIDESNLNRLDLPINVIGRNKAEITKIAVNMIRSNCMVYSFPFKLKNHTFPRTDWLIDCTDKFKSQEDNYKIAKEYGSKYVKAGYNGENFSIHNKIAEWGDADDGYTITPSWVVPAVIVASFTVAKIMKYYDSEIATNIPLLFKEV</sequence>
<dbReference type="PANTHER" id="PTHR43267:SF1">
    <property type="entry name" value="TRNA THREONYLCARBAMOYLADENOSINE DEHYDRATASE"/>
    <property type="match status" value="1"/>
</dbReference>
<dbReference type="AlphaFoldDB" id="A0A6M3ITQ6"/>
<dbReference type="GO" id="GO:0061504">
    <property type="term" value="P:cyclic threonylcarbamoyladenosine biosynthetic process"/>
    <property type="evidence" value="ECO:0007669"/>
    <property type="project" value="TreeGrafter"/>
</dbReference>
<reference evidence="2" key="1">
    <citation type="submission" date="2020-03" db="EMBL/GenBank/DDBJ databases">
        <title>The deep terrestrial virosphere.</title>
        <authorList>
            <person name="Holmfeldt K."/>
            <person name="Nilsson E."/>
            <person name="Simone D."/>
            <person name="Lopez-Fernandez M."/>
            <person name="Wu X."/>
            <person name="de Brujin I."/>
            <person name="Lundin D."/>
            <person name="Andersson A."/>
            <person name="Bertilsson S."/>
            <person name="Dopson M."/>
        </authorList>
    </citation>
    <scope>NUCLEOTIDE SEQUENCE</scope>
    <source>
        <strain evidence="2">MM415B01218</strain>
    </source>
</reference>
<protein>
    <submittedName>
        <fullName evidence="2">Putative ubiquitin activating domain contining protein</fullName>
    </submittedName>
</protein>
<name>A0A6M3ITQ6_9ZZZZ</name>
<evidence type="ECO:0000259" key="1">
    <source>
        <dbReference type="Pfam" id="PF00899"/>
    </source>
</evidence>
<dbReference type="Gene3D" id="3.40.50.720">
    <property type="entry name" value="NAD(P)-binding Rossmann-like Domain"/>
    <property type="match status" value="1"/>
</dbReference>
<dbReference type="InterPro" id="IPR045886">
    <property type="entry name" value="ThiF/MoeB/HesA"/>
</dbReference>
<dbReference type="GO" id="GO:0061503">
    <property type="term" value="F:tRNA threonylcarbamoyladenosine dehydratase"/>
    <property type="evidence" value="ECO:0007669"/>
    <property type="project" value="TreeGrafter"/>
</dbReference>
<accession>A0A6M3ITQ6</accession>
<evidence type="ECO:0000313" key="2">
    <source>
        <dbReference type="EMBL" id="QJA59942.1"/>
    </source>
</evidence>
<feature type="domain" description="THIF-type NAD/FAD binding fold" evidence="1">
    <location>
        <begin position="16"/>
        <end position="133"/>
    </location>
</feature>
<dbReference type="EMBL" id="MT141390">
    <property type="protein sequence ID" value="QJA59942.1"/>
    <property type="molecule type" value="Genomic_DNA"/>
</dbReference>
<dbReference type="InterPro" id="IPR035985">
    <property type="entry name" value="Ubiquitin-activating_enz"/>
</dbReference>
<dbReference type="InterPro" id="IPR000594">
    <property type="entry name" value="ThiF_NAD_FAD-bd"/>
</dbReference>
<dbReference type="CDD" id="cd01483">
    <property type="entry name" value="E1_enzyme_family"/>
    <property type="match status" value="1"/>
</dbReference>
<proteinExistence type="predicted"/>
<dbReference type="SUPFAM" id="SSF69572">
    <property type="entry name" value="Activating enzymes of the ubiquitin-like proteins"/>
    <property type="match status" value="1"/>
</dbReference>
<dbReference type="Pfam" id="PF00899">
    <property type="entry name" value="ThiF"/>
    <property type="match status" value="1"/>
</dbReference>
<organism evidence="2">
    <name type="scientific">viral metagenome</name>
    <dbReference type="NCBI Taxonomy" id="1070528"/>
    <lineage>
        <taxon>unclassified sequences</taxon>
        <taxon>metagenomes</taxon>
        <taxon>organismal metagenomes</taxon>
    </lineage>
</organism>
<gene>
    <name evidence="2" type="ORF">MM415B01218_0001</name>
</gene>
<dbReference type="PANTHER" id="PTHR43267">
    <property type="entry name" value="TRNA THREONYLCARBAMOYLADENOSINE DEHYDRATASE"/>
    <property type="match status" value="1"/>
</dbReference>
<dbReference type="GO" id="GO:0008641">
    <property type="term" value="F:ubiquitin-like modifier activating enzyme activity"/>
    <property type="evidence" value="ECO:0007669"/>
    <property type="project" value="InterPro"/>
</dbReference>